<keyword evidence="3 8" id="KW-0479">Metal-binding</keyword>
<keyword evidence="2 8" id="KW-0808">Transferase</keyword>
<dbReference type="InterPro" id="IPR037143">
    <property type="entry name" value="4-PPantetheinyl_Trfase_dom_sf"/>
</dbReference>
<dbReference type="NCBIfam" id="TIGR00556">
    <property type="entry name" value="pantethn_trn"/>
    <property type="match status" value="1"/>
</dbReference>
<comment type="cofactor">
    <cofactor evidence="8">
        <name>Mg(2+)</name>
        <dbReference type="ChEBI" id="CHEBI:18420"/>
    </cofactor>
</comment>
<dbReference type="NCBIfam" id="TIGR00516">
    <property type="entry name" value="acpS"/>
    <property type="match status" value="1"/>
</dbReference>
<keyword evidence="6 8" id="KW-0443">Lipid metabolism</keyword>
<gene>
    <name evidence="8 10" type="primary">acpS</name>
    <name evidence="10" type="ORF">C7B43_10175</name>
</gene>
<feature type="domain" description="4'-phosphopantetheinyl transferase" evidence="9">
    <location>
        <begin position="17"/>
        <end position="127"/>
    </location>
</feature>
<dbReference type="InterPro" id="IPR002582">
    <property type="entry name" value="ACPS"/>
</dbReference>
<comment type="caution">
    <text evidence="10">The sequence shown here is derived from an EMBL/GenBank/DDBJ whole genome shotgun (WGS) entry which is preliminary data.</text>
</comment>
<feature type="binding site" evidence="8">
    <location>
        <position position="21"/>
    </location>
    <ligand>
        <name>Mg(2+)</name>
        <dbReference type="ChEBI" id="CHEBI:18420"/>
    </ligand>
</feature>
<dbReference type="Gene3D" id="3.90.470.20">
    <property type="entry name" value="4'-phosphopantetheinyl transferase domain"/>
    <property type="match status" value="1"/>
</dbReference>
<evidence type="ECO:0000256" key="2">
    <source>
        <dbReference type="ARBA" id="ARBA00022679"/>
    </source>
</evidence>
<evidence type="ECO:0000256" key="5">
    <source>
        <dbReference type="ARBA" id="ARBA00022842"/>
    </source>
</evidence>
<evidence type="ECO:0000259" key="9">
    <source>
        <dbReference type="Pfam" id="PF01648"/>
    </source>
</evidence>
<dbReference type="EC" id="2.7.8.7" evidence="8"/>
<proteinExistence type="inferred from homology"/>
<evidence type="ECO:0000256" key="1">
    <source>
        <dbReference type="ARBA" id="ARBA00022516"/>
    </source>
</evidence>
<dbReference type="AlphaFoldDB" id="A0A2T2X1H3"/>
<dbReference type="EMBL" id="PXYT01000020">
    <property type="protein sequence ID" value="PSR28337.1"/>
    <property type="molecule type" value="Genomic_DNA"/>
</dbReference>
<comment type="subcellular location">
    <subcellularLocation>
        <location evidence="8">Cytoplasm</location>
    </subcellularLocation>
</comment>
<comment type="catalytic activity">
    <reaction evidence="8">
        <text>apo-[ACP] + CoA = holo-[ACP] + adenosine 3',5'-bisphosphate + H(+)</text>
        <dbReference type="Rhea" id="RHEA:12068"/>
        <dbReference type="Rhea" id="RHEA-COMP:9685"/>
        <dbReference type="Rhea" id="RHEA-COMP:9690"/>
        <dbReference type="ChEBI" id="CHEBI:15378"/>
        <dbReference type="ChEBI" id="CHEBI:29999"/>
        <dbReference type="ChEBI" id="CHEBI:57287"/>
        <dbReference type="ChEBI" id="CHEBI:58343"/>
        <dbReference type="ChEBI" id="CHEBI:64479"/>
        <dbReference type="EC" id="2.7.8.7"/>
    </reaction>
</comment>
<comment type="similarity">
    <text evidence="8">Belongs to the P-Pant transferase superfamily. AcpS family.</text>
</comment>
<dbReference type="Proteomes" id="UP000242699">
    <property type="component" value="Unassembled WGS sequence"/>
</dbReference>
<dbReference type="GO" id="GO:0006633">
    <property type="term" value="P:fatty acid biosynthetic process"/>
    <property type="evidence" value="ECO:0007669"/>
    <property type="project" value="UniProtKB-UniRule"/>
</dbReference>
<dbReference type="GO" id="GO:0000287">
    <property type="term" value="F:magnesium ion binding"/>
    <property type="evidence" value="ECO:0007669"/>
    <property type="project" value="UniProtKB-UniRule"/>
</dbReference>
<keyword evidence="1 8" id="KW-0444">Lipid biosynthesis</keyword>
<keyword evidence="8" id="KW-0963">Cytoplasm</keyword>
<evidence type="ECO:0000313" key="11">
    <source>
        <dbReference type="Proteomes" id="UP000242699"/>
    </source>
</evidence>
<evidence type="ECO:0000256" key="3">
    <source>
        <dbReference type="ARBA" id="ARBA00022723"/>
    </source>
</evidence>
<evidence type="ECO:0000256" key="4">
    <source>
        <dbReference type="ARBA" id="ARBA00022832"/>
    </source>
</evidence>
<dbReference type="InterPro" id="IPR008278">
    <property type="entry name" value="4-PPantetheinyl_Trfase_dom"/>
</dbReference>
<dbReference type="SUPFAM" id="SSF56214">
    <property type="entry name" value="4'-phosphopantetheinyl transferase"/>
    <property type="match status" value="1"/>
</dbReference>
<sequence>MSALDGKRMENRSMIYGIGIDATEIARIAQALRNPRFVSRLFTAAEAQSVGNGPESVRRWAARFAGKEALIKACGGIRHSQWTDIEIIRRVHQEPEVRVQGPLGEWIRQHRLKIWMSFTHERHYAIAMVVLEQGSLVM</sequence>
<dbReference type="Pfam" id="PF01648">
    <property type="entry name" value="ACPS"/>
    <property type="match status" value="1"/>
</dbReference>
<dbReference type="HAMAP" id="MF_00101">
    <property type="entry name" value="AcpS"/>
    <property type="match status" value="1"/>
</dbReference>
<keyword evidence="4 8" id="KW-0276">Fatty acid metabolism</keyword>
<keyword evidence="5 8" id="KW-0460">Magnesium</keyword>
<dbReference type="GO" id="GO:0005737">
    <property type="term" value="C:cytoplasm"/>
    <property type="evidence" value="ECO:0007669"/>
    <property type="project" value="UniProtKB-SubCell"/>
</dbReference>
<evidence type="ECO:0000256" key="8">
    <source>
        <dbReference type="HAMAP-Rule" id="MF_00101"/>
    </source>
</evidence>
<feature type="binding site" evidence="8">
    <location>
        <position position="68"/>
    </location>
    <ligand>
        <name>Mg(2+)</name>
        <dbReference type="ChEBI" id="CHEBI:18420"/>
    </ligand>
</feature>
<evidence type="ECO:0000313" key="10">
    <source>
        <dbReference type="EMBL" id="PSR28337.1"/>
    </source>
</evidence>
<evidence type="ECO:0000256" key="6">
    <source>
        <dbReference type="ARBA" id="ARBA00023098"/>
    </source>
</evidence>
<dbReference type="InterPro" id="IPR004568">
    <property type="entry name" value="Ppantetheine-prot_Trfase_dom"/>
</dbReference>
<dbReference type="GO" id="GO:0008897">
    <property type="term" value="F:holo-[acyl-carrier-protein] synthase activity"/>
    <property type="evidence" value="ECO:0007669"/>
    <property type="project" value="UniProtKB-UniRule"/>
</dbReference>
<reference evidence="10 11" key="1">
    <citation type="journal article" date="2014" name="BMC Genomics">
        <title>Comparison of environmental and isolate Sulfobacillus genomes reveals diverse carbon, sulfur, nitrogen, and hydrogen metabolisms.</title>
        <authorList>
            <person name="Justice N.B."/>
            <person name="Norman A."/>
            <person name="Brown C.T."/>
            <person name="Singh A."/>
            <person name="Thomas B.C."/>
            <person name="Banfield J.F."/>
        </authorList>
    </citation>
    <scope>NUCLEOTIDE SEQUENCE [LARGE SCALE GENOMIC DNA]</scope>
    <source>
        <strain evidence="10">AMDSBA1</strain>
    </source>
</reference>
<name>A0A2T2X1H3_9FIRM</name>
<evidence type="ECO:0000256" key="7">
    <source>
        <dbReference type="ARBA" id="ARBA00023160"/>
    </source>
</evidence>
<accession>A0A2T2X1H3</accession>
<protein>
    <recommendedName>
        <fullName evidence="8">Holo-[acyl-carrier-protein] synthase</fullName>
        <shortName evidence="8">Holo-ACP synthase</shortName>
        <ecNumber evidence="8">2.7.8.7</ecNumber>
    </recommendedName>
    <alternativeName>
        <fullName evidence="8">4'-phosphopantetheinyl transferase AcpS</fullName>
    </alternativeName>
</protein>
<keyword evidence="7 8" id="KW-0275">Fatty acid biosynthesis</keyword>
<comment type="function">
    <text evidence="8">Transfers the 4'-phosphopantetheine moiety from coenzyme A to a Ser of acyl-carrier-protein.</text>
</comment>
<organism evidence="10 11">
    <name type="scientific">Sulfobacillus benefaciens</name>
    <dbReference type="NCBI Taxonomy" id="453960"/>
    <lineage>
        <taxon>Bacteria</taxon>
        <taxon>Bacillati</taxon>
        <taxon>Bacillota</taxon>
        <taxon>Clostridia</taxon>
        <taxon>Eubacteriales</taxon>
        <taxon>Clostridiales Family XVII. Incertae Sedis</taxon>
        <taxon>Sulfobacillus</taxon>
    </lineage>
</organism>